<organism evidence="3">
    <name type="scientific">Sipha flava</name>
    <name type="common">yellow sugarcane aphid</name>
    <dbReference type="NCBI Taxonomy" id="143950"/>
    <lineage>
        <taxon>Eukaryota</taxon>
        <taxon>Metazoa</taxon>
        <taxon>Ecdysozoa</taxon>
        <taxon>Arthropoda</taxon>
        <taxon>Hexapoda</taxon>
        <taxon>Insecta</taxon>
        <taxon>Pterygota</taxon>
        <taxon>Neoptera</taxon>
        <taxon>Paraneoptera</taxon>
        <taxon>Hemiptera</taxon>
        <taxon>Sternorrhyncha</taxon>
        <taxon>Aphidomorpha</taxon>
        <taxon>Aphidoidea</taxon>
        <taxon>Aphididae</taxon>
        <taxon>Sipha</taxon>
    </lineage>
</organism>
<dbReference type="Pfam" id="PF03462">
    <property type="entry name" value="PCRF"/>
    <property type="match status" value="1"/>
</dbReference>
<name>A0A2S2QW01_9HEMI</name>
<dbReference type="EMBL" id="GGMS01012715">
    <property type="protein sequence ID" value="MBY81918.1"/>
    <property type="molecule type" value="Transcribed_RNA"/>
</dbReference>
<dbReference type="PANTHER" id="PTHR43116:SF3">
    <property type="entry name" value="CLASS I PEPTIDE CHAIN RELEASE FACTOR"/>
    <property type="match status" value="1"/>
</dbReference>
<comment type="similarity">
    <text evidence="1">Belongs to the prokaryotic/mitochondrial release factor family.</text>
</comment>
<reference evidence="3" key="1">
    <citation type="submission" date="2018-04" db="EMBL/GenBank/DDBJ databases">
        <title>Transcriptome assembly of Sipha flava.</title>
        <authorList>
            <person name="Scully E.D."/>
            <person name="Geib S.M."/>
            <person name="Palmer N.A."/>
            <person name="Koch K."/>
            <person name="Bradshaw J."/>
            <person name="Heng-Moss T."/>
            <person name="Sarath G."/>
        </authorList>
    </citation>
    <scope>NUCLEOTIDE SEQUENCE</scope>
</reference>
<accession>A0A2S2QW01</accession>
<proteinExistence type="inferred from homology"/>
<dbReference type="Gene3D" id="3.30.70.1660">
    <property type="match status" value="1"/>
</dbReference>
<feature type="domain" description="Peptide chain release factor" evidence="2">
    <location>
        <begin position="1"/>
        <end position="78"/>
    </location>
</feature>
<dbReference type="OrthoDB" id="2019491at2759"/>
<dbReference type="InterPro" id="IPR000352">
    <property type="entry name" value="Pep_chain_release_fac_I"/>
</dbReference>
<dbReference type="Pfam" id="PF00472">
    <property type="entry name" value="RF-1"/>
    <property type="match status" value="1"/>
</dbReference>
<dbReference type="GO" id="GO:0003747">
    <property type="term" value="F:translation release factor activity"/>
    <property type="evidence" value="ECO:0007669"/>
    <property type="project" value="InterPro"/>
</dbReference>
<dbReference type="PANTHER" id="PTHR43116">
    <property type="entry name" value="PEPTIDE CHAIN RELEASE FACTOR 2"/>
    <property type="match status" value="1"/>
</dbReference>
<dbReference type="InterPro" id="IPR045853">
    <property type="entry name" value="Pep_chain_release_fac_I_sf"/>
</dbReference>
<dbReference type="SUPFAM" id="SSF75620">
    <property type="entry name" value="Release factor"/>
    <property type="match status" value="1"/>
</dbReference>
<dbReference type="AlphaFoldDB" id="A0A2S2QW01"/>
<dbReference type="SMART" id="SM00937">
    <property type="entry name" value="PCRF"/>
    <property type="match status" value="1"/>
</dbReference>
<dbReference type="InterPro" id="IPR005139">
    <property type="entry name" value="PCRF"/>
</dbReference>
<evidence type="ECO:0000313" key="3">
    <source>
        <dbReference type="EMBL" id="MBY81918.1"/>
    </source>
</evidence>
<evidence type="ECO:0000256" key="1">
    <source>
        <dbReference type="ARBA" id="ARBA00010835"/>
    </source>
</evidence>
<protein>
    <submittedName>
        <fullName evidence="3">Peptide chain release factor 2</fullName>
    </submittedName>
</protein>
<sequence>MFKKKYDHKNCYIDIQSGSGGIEAQDWSYMLLKMYLKFINRKKFNKKIVSITPDEFNGIKSATIKVKGKYAFGWLRTESGIHRLVRKSPFNTSNKRHTSFSSIFIYPILKKSNSSFKLKKSDLKIDVYKSSGAGGQHVNKTESAVRVTHIPSGIIAKCQSDRSQHKNKKNAIKQIISKILHKKIQKKNLKKKKLDKKKSNIEWSNQIRSYILDDSRIIDIRTGLKTQDIQKFFNGKIDKFIKKSLKLGF</sequence>
<gene>
    <name evidence="3" type="primary">prfB</name>
    <name evidence="3" type="ORF">g.6733</name>
</gene>
<dbReference type="Gene3D" id="3.30.160.20">
    <property type="match status" value="1"/>
</dbReference>
<dbReference type="GO" id="GO:0005737">
    <property type="term" value="C:cytoplasm"/>
    <property type="evidence" value="ECO:0007669"/>
    <property type="project" value="UniProtKB-ARBA"/>
</dbReference>
<evidence type="ECO:0000259" key="2">
    <source>
        <dbReference type="SMART" id="SM00937"/>
    </source>
</evidence>